<dbReference type="GO" id="GO:0006974">
    <property type="term" value="P:DNA damage response"/>
    <property type="evidence" value="ECO:0007669"/>
    <property type="project" value="TreeGrafter"/>
</dbReference>
<dbReference type="PANTHER" id="PTHR34387">
    <property type="entry name" value="SLR1258 PROTEIN"/>
    <property type="match status" value="1"/>
</dbReference>
<sequence length="247" mass="25969">MQLNRSTLLVAAVAVLLLAAVGAATAVTPEAQPDQPAKQIDVAGSAEVSAQPDQAVLRLGVVATAEDVQTARDQVAENLTAVRTALTELNVSEDQIETGYYDVGEVHQRPETEKTTEYRAIHTLEVTLDDTERVGDVIDTAIDSGANRVDGVSFTLSEERRHELRQDALEKAMDRARTDADTLANSSGLHVIGASSISASDVSVSPYRVEETMMTADAAGGSASTTIESGPVDVTASVQVVYNATSA</sequence>
<evidence type="ECO:0000313" key="1">
    <source>
        <dbReference type="EMBL" id="ACV11334.1"/>
    </source>
</evidence>
<accession>C7NMM1</accession>
<gene>
    <name evidence="1" type="ordered locus">Huta_1158</name>
</gene>
<dbReference type="Proteomes" id="UP000002071">
    <property type="component" value="Chromosome"/>
</dbReference>
<dbReference type="EMBL" id="CP001687">
    <property type="protein sequence ID" value="ACV11334.1"/>
    <property type="molecule type" value="Genomic_DNA"/>
</dbReference>
<dbReference type="AlphaFoldDB" id="C7NMM1"/>
<dbReference type="HOGENOM" id="CLU_080344_2_0_2"/>
<protein>
    <recommendedName>
        <fullName evidence="3">Outer membrane protein</fullName>
    </recommendedName>
</protein>
<dbReference type="InterPro" id="IPR007497">
    <property type="entry name" value="SIMPL/DUF541"/>
</dbReference>
<organism evidence="1 2">
    <name type="scientific">Halorhabdus utahensis (strain DSM 12940 / JCM 11049 / AX-2)</name>
    <dbReference type="NCBI Taxonomy" id="519442"/>
    <lineage>
        <taxon>Archaea</taxon>
        <taxon>Methanobacteriati</taxon>
        <taxon>Methanobacteriota</taxon>
        <taxon>Stenosarchaea group</taxon>
        <taxon>Halobacteria</taxon>
        <taxon>Halobacteriales</taxon>
        <taxon>Haloarculaceae</taxon>
        <taxon>Halorhabdus</taxon>
    </lineage>
</organism>
<dbReference type="PANTHER" id="PTHR34387:SF2">
    <property type="entry name" value="SLR1258 PROTEIN"/>
    <property type="match status" value="1"/>
</dbReference>
<dbReference type="OrthoDB" id="12132at2157"/>
<dbReference type="Pfam" id="PF04402">
    <property type="entry name" value="SIMPL"/>
    <property type="match status" value="1"/>
</dbReference>
<dbReference type="eggNOG" id="arCOG04715">
    <property type="taxonomic scope" value="Archaea"/>
</dbReference>
<evidence type="ECO:0000313" key="2">
    <source>
        <dbReference type="Proteomes" id="UP000002071"/>
    </source>
</evidence>
<dbReference type="InterPro" id="IPR052022">
    <property type="entry name" value="26kDa_periplasmic_antigen"/>
</dbReference>
<name>C7NMM1_HALUD</name>
<keyword evidence="2" id="KW-1185">Reference proteome</keyword>
<dbReference type="RefSeq" id="WP_015788909.1">
    <property type="nucleotide sequence ID" value="NC_013158.1"/>
</dbReference>
<evidence type="ECO:0008006" key="3">
    <source>
        <dbReference type="Google" id="ProtNLM"/>
    </source>
</evidence>
<dbReference type="Gene3D" id="3.30.70.2970">
    <property type="entry name" value="Protein of unknown function (DUF541), domain 2"/>
    <property type="match status" value="1"/>
</dbReference>
<dbReference type="KEGG" id="hut:Huta_1158"/>
<proteinExistence type="predicted"/>
<dbReference type="STRING" id="519442.Huta_1158"/>
<reference evidence="1 2" key="1">
    <citation type="journal article" date="2009" name="Stand. Genomic Sci.">
        <title>Complete genome sequence of Halorhabdus utahensis type strain (AX-2).</title>
        <authorList>
            <person name="Anderson I."/>
            <person name="Tindall B.J."/>
            <person name="Pomrenke H."/>
            <person name="Goker M."/>
            <person name="Lapidus A."/>
            <person name="Nolan M."/>
            <person name="Copeland A."/>
            <person name="Glavina Del Rio T."/>
            <person name="Chen F."/>
            <person name="Tice H."/>
            <person name="Cheng J.F."/>
            <person name="Lucas S."/>
            <person name="Chertkov O."/>
            <person name="Bruce D."/>
            <person name="Brettin T."/>
            <person name="Detter J.C."/>
            <person name="Han C."/>
            <person name="Goodwin L."/>
            <person name="Land M."/>
            <person name="Hauser L."/>
            <person name="Chang Y.J."/>
            <person name="Jeffries C.D."/>
            <person name="Pitluck S."/>
            <person name="Pati A."/>
            <person name="Mavromatis K."/>
            <person name="Ivanova N."/>
            <person name="Ovchinnikova G."/>
            <person name="Chen A."/>
            <person name="Palaniappan K."/>
            <person name="Chain P."/>
            <person name="Rohde M."/>
            <person name="Bristow J."/>
            <person name="Eisen J.A."/>
            <person name="Markowitz V."/>
            <person name="Hugenholtz P."/>
            <person name="Kyrpides N.C."/>
            <person name="Klenk H.P."/>
        </authorList>
    </citation>
    <scope>NUCLEOTIDE SEQUENCE [LARGE SCALE GENOMIC DNA]</scope>
    <source>
        <strain evidence="2">DSM 12940 / JCM 11049 / AX-2</strain>
    </source>
</reference>
<dbReference type="Gene3D" id="3.30.110.170">
    <property type="entry name" value="Protein of unknown function (DUF541), domain 1"/>
    <property type="match status" value="1"/>
</dbReference>
<dbReference type="GeneID" id="8383433"/>